<reference evidence="4 5" key="1">
    <citation type="submission" date="2018-08" db="EMBL/GenBank/DDBJ databases">
        <title>Fulvimarina sp. 85, whole genome shotgun sequence.</title>
        <authorList>
            <person name="Tuo L."/>
        </authorList>
    </citation>
    <scope>NUCLEOTIDE SEQUENCE [LARGE SCALE GENOMIC DNA]</scope>
    <source>
        <strain evidence="4 5">85</strain>
    </source>
</reference>
<evidence type="ECO:0000259" key="3">
    <source>
        <dbReference type="PROSITE" id="PS51186"/>
    </source>
</evidence>
<gene>
    <name evidence="4" type="ORF">DYI37_02395</name>
</gene>
<evidence type="ECO:0000313" key="5">
    <source>
        <dbReference type="Proteomes" id="UP000264310"/>
    </source>
</evidence>
<organism evidence="4 5">
    <name type="scientific">Fulvimarina endophytica</name>
    <dbReference type="NCBI Taxonomy" id="2293836"/>
    <lineage>
        <taxon>Bacteria</taxon>
        <taxon>Pseudomonadati</taxon>
        <taxon>Pseudomonadota</taxon>
        <taxon>Alphaproteobacteria</taxon>
        <taxon>Hyphomicrobiales</taxon>
        <taxon>Aurantimonadaceae</taxon>
        <taxon>Fulvimarina</taxon>
    </lineage>
</organism>
<keyword evidence="1 4" id="KW-0808">Transferase</keyword>
<dbReference type="Proteomes" id="UP000264310">
    <property type="component" value="Unassembled WGS sequence"/>
</dbReference>
<dbReference type="InterPro" id="IPR016181">
    <property type="entry name" value="Acyl_CoA_acyltransferase"/>
</dbReference>
<dbReference type="CDD" id="cd04301">
    <property type="entry name" value="NAT_SF"/>
    <property type="match status" value="1"/>
</dbReference>
<dbReference type="SUPFAM" id="SSF55729">
    <property type="entry name" value="Acyl-CoA N-acyltransferases (Nat)"/>
    <property type="match status" value="1"/>
</dbReference>
<dbReference type="Gene3D" id="3.40.630.30">
    <property type="match status" value="1"/>
</dbReference>
<dbReference type="InterPro" id="IPR000182">
    <property type="entry name" value="GNAT_dom"/>
</dbReference>
<dbReference type="PROSITE" id="PS51186">
    <property type="entry name" value="GNAT"/>
    <property type="match status" value="1"/>
</dbReference>
<dbReference type="GO" id="GO:0016747">
    <property type="term" value="F:acyltransferase activity, transferring groups other than amino-acyl groups"/>
    <property type="evidence" value="ECO:0007669"/>
    <property type="project" value="InterPro"/>
</dbReference>
<name>A0A371XAS9_9HYPH</name>
<accession>A0A371XAS9</accession>
<feature type="domain" description="N-acetyltransferase" evidence="3">
    <location>
        <begin position="127"/>
        <end position="266"/>
    </location>
</feature>
<proteinExistence type="predicted"/>
<dbReference type="PANTHER" id="PTHR43420">
    <property type="entry name" value="ACETYLTRANSFERASE"/>
    <property type="match status" value="1"/>
</dbReference>
<evidence type="ECO:0000256" key="1">
    <source>
        <dbReference type="ARBA" id="ARBA00022679"/>
    </source>
</evidence>
<evidence type="ECO:0000256" key="2">
    <source>
        <dbReference type="ARBA" id="ARBA00023315"/>
    </source>
</evidence>
<comment type="caution">
    <text evidence="4">The sequence shown here is derived from an EMBL/GenBank/DDBJ whole genome shotgun (WGS) entry which is preliminary data.</text>
</comment>
<dbReference type="Pfam" id="PF24553">
    <property type="entry name" value="Rv0428c_C"/>
    <property type="match status" value="1"/>
</dbReference>
<dbReference type="EMBL" id="QURL01000001">
    <property type="protein sequence ID" value="RFC66320.1"/>
    <property type="molecule type" value="Genomic_DNA"/>
</dbReference>
<dbReference type="InterPro" id="IPR050680">
    <property type="entry name" value="YpeA/RimI_acetyltransf"/>
</dbReference>
<dbReference type="OrthoDB" id="9775595at2"/>
<dbReference type="InterPro" id="IPR056935">
    <property type="entry name" value="Rv0428c-like_C"/>
</dbReference>
<sequence>MSRSMAIIGADPPSRLAGIRRLEALGFRAFPASVTEFDGTWAIRLTPAYPARRLNSVNPLDPGDNARIPERISAIERRFREAGRPIVFRLSPLAPPALVEHLDEEGWPRFDESCVLTADLSEVDLTGTIDRLPFKDIERYVDASLSVHGRSPKLANGLKRVIEDIAPVKTMFVRQEPAGASLGVAMAIHERDISGVLDVAVAADHRRKGIGRELVASALSYVRHRGAKTAWVQVEASNEPGLALYRSFGFTEAYRYVYRAREEVRV</sequence>
<evidence type="ECO:0000313" key="4">
    <source>
        <dbReference type="EMBL" id="RFC66320.1"/>
    </source>
</evidence>
<dbReference type="PANTHER" id="PTHR43420:SF12">
    <property type="entry name" value="N-ACETYLTRANSFERASE DOMAIN-CONTAINING PROTEIN"/>
    <property type="match status" value="1"/>
</dbReference>
<keyword evidence="5" id="KW-1185">Reference proteome</keyword>
<protein>
    <submittedName>
        <fullName evidence="4">GNAT family N-acetyltransferase</fullName>
    </submittedName>
</protein>
<keyword evidence="2" id="KW-0012">Acyltransferase</keyword>
<dbReference type="AlphaFoldDB" id="A0A371XAS9"/>